<gene>
    <name evidence="2" type="ORF">KI809_18730</name>
</gene>
<dbReference type="AlphaFoldDB" id="A0AAW4L5U5"/>
<evidence type="ECO:0000313" key="3">
    <source>
        <dbReference type="Proteomes" id="UP000811899"/>
    </source>
</evidence>
<dbReference type="Proteomes" id="UP000811899">
    <property type="component" value="Unassembled WGS sequence"/>
</dbReference>
<evidence type="ECO:0000256" key="1">
    <source>
        <dbReference type="SAM" id="Phobius"/>
    </source>
</evidence>
<dbReference type="RefSeq" id="WP_214173123.1">
    <property type="nucleotide sequence ID" value="NZ_JAHCVJ010000011.1"/>
</dbReference>
<sequence>MAIDYNAMQFWVSVGGNLVVGIYVYLSNKQKVTNDRFTTLENAVNERLSKDDLKAAKVARDESCRQHKIETDKLKDMYSGLSINIGNLPNQKSIERLHERLDGLVKLVSGVEGEIKGMSHTLDLLQEHHIKEKS</sequence>
<protein>
    <submittedName>
        <fullName evidence="2">Uncharacterized protein</fullName>
    </submittedName>
</protein>
<name>A0AAW4L5U5_9BACT</name>
<dbReference type="EMBL" id="JAHCVJ010000011">
    <property type="protein sequence ID" value="MBT0666348.1"/>
    <property type="molecule type" value="Genomic_DNA"/>
</dbReference>
<keyword evidence="1" id="KW-0812">Transmembrane</keyword>
<accession>A0AAW4L5U5</accession>
<keyword evidence="1" id="KW-1133">Transmembrane helix</keyword>
<reference evidence="2 3" key="1">
    <citation type="submission" date="2021-05" db="EMBL/GenBank/DDBJ databases">
        <title>The draft genome of Geobacter pelophilus DSM 12255.</title>
        <authorList>
            <person name="Xu Z."/>
            <person name="Masuda Y."/>
            <person name="Itoh H."/>
            <person name="Senoo K."/>
        </authorList>
    </citation>
    <scope>NUCLEOTIDE SEQUENCE [LARGE SCALE GENOMIC DNA]</scope>
    <source>
        <strain evidence="2 3">DSM 12255</strain>
    </source>
</reference>
<feature type="transmembrane region" description="Helical" evidence="1">
    <location>
        <begin position="6"/>
        <end position="26"/>
    </location>
</feature>
<comment type="caution">
    <text evidence="2">The sequence shown here is derived from an EMBL/GenBank/DDBJ whole genome shotgun (WGS) entry which is preliminary data.</text>
</comment>
<keyword evidence="1" id="KW-0472">Membrane</keyword>
<evidence type="ECO:0000313" key="2">
    <source>
        <dbReference type="EMBL" id="MBT0666348.1"/>
    </source>
</evidence>
<organism evidence="2 3">
    <name type="scientific">Geoanaerobacter pelophilus</name>
    <dbReference type="NCBI Taxonomy" id="60036"/>
    <lineage>
        <taxon>Bacteria</taxon>
        <taxon>Pseudomonadati</taxon>
        <taxon>Thermodesulfobacteriota</taxon>
        <taxon>Desulfuromonadia</taxon>
        <taxon>Geobacterales</taxon>
        <taxon>Geobacteraceae</taxon>
        <taxon>Geoanaerobacter</taxon>
    </lineage>
</organism>
<keyword evidence="3" id="KW-1185">Reference proteome</keyword>
<proteinExistence type="predicted"/>